<evidence type="ECO:0008006" key="3">
    <source>
        <dbReference type="Google" id="ProtNLM"/>
    </source>
</evidence>
<accession>A0ABQ4EZP7</accession>
<sequence>MPHEDVTLTDPGSPKPRHCRLQLAGSRLTRTSWTGGSKPRETVLDFDDDHAAERAFGQEKDKRLRGGFVLLRVPATAVPGDVVLETIAPNRSTSTAFDLHPDGGTLAVGTMLKEGYGAEIHLVDVGTGQRRLVQSEPAGDRQTFLHAVLFDADGTSLVFALNEQTWRLDLRTGEKRLLADYTRQSWSDRTLNPFCVRPAWDAARRRLLLFDSADRARVLDADGAELFELSTTARSTECRAGALSPSGRLLALYRPSRGIVYGHADAAHDQTNEIEVWDVDEQRLRTRIPVPPSLQFTVVGFDPTETLLVGNVNHAEGPCGVSIETGRLCWAFPDPTGRTDRWQTCFGWSYSPDGQLLAVGDRGHGALRLYRADTRDPAEVVPQGQDWQRVYRIVFSRDGGLMATGGDTGRLVVRRL</sequence>
<gene>
    <name evidence="1" type="ORF">Pma05_67150</name>
</gene>
<evidence type="ECO:0000313" key="2">
    <source>
        <dbReference type="Proteomes" id="UP000621500"/>
    </source>
</evidence>
<name>A0ABQ4EZP7_9ACTN</name>
<dbReference type="InterPro" id="IPR015943">
    <property type="entry name" value="WD40/YVTN_repeat-like_dom_sf"/>
</dbReference>
<dbReference type="Gene3D" id="2.120.10.30">
    <property type="entry name" value="TolB, C-terminal domain"/>
    <property type="match status" value="1"/>
</dbReference>
<dbReference type="Gene3D" id="2.130.10.10">
    <property type="entry name" value="YVTN repeat-like/Quinoprotein amine dehydrogenase"/>
    <property type="match status" value="1"/>
</dbReference>
<proteinExistence type="predicted"/>
<dbReference type="SUPFAM" id="SSF82171">
    <property type="entry name" value="DPP6 N-terminal domain-like"/>
    <property type="match status" value="1"/>
</dbReference>
<dbReference type="Proteomes" id="UP000621500">
    <property type="component" value="Unassembled WGS sequence"/>
</dbReference>
<dbReference type="RefSeq" id="WP_203861471.1">
    <property type="nucleotide sequence ID" value="NZ_BAAAZQ010000020.1"/>
</dbReference>
<protein>
    <recommendedName>
        <fullName evidence="3">WD40 repeat domain-containing protein</fullName>
    </recommendedName>
</protein>
<reference evidence="1 2" key="1">
    <citation type="submission" date="2021-01" db="EMBL/GenBank/DDBJ databases">
        <title>Whole genome shotgun sequence of Plantactinospora mayteni NBRC 109088.</title>
        <authorList>
            <person name="Komaki H."/>
            <person name="Tamura T."/>
        </authorList>
    </citation>
    <scope>NUCLEOTIDE SEQUENCE [LARGE SCALE GENOMIC DNA]</scope>
    <source>
        <strain evidence="1 2">NBRC 109088</strain>
    </source>
</reference>
<comment type="caution">
    <text evidence="1">The sequence shown here is derived from an EMBL/GenBank/DDBJ whole genome shotgun (WGS) entry which is preliminary data.</text>
</comment>
<organism evidence="1 2">
    <name type="scientific">Plantactinospora mayteni</name>
    <dbReference type="NCBI Taxonomy" id="566021"/>
    <lineage>
        <taxon>Bacteria</taxon>
        <taxon>Bacillati</taxon>
        <taxon>Actinomycetota</taxon>
        <taxon>Actinomycetes</taxon>
        <taxon>Micromonosporales</taxon>
        <taxon>Micromonosporaceae</taxon>
        <taxon>Plantactinospora</taxon>
    </lineage>
</organism>
<evidence type="ECO:0000313" key="1">
    <source>
        <dbReference type="EMBL" id="GIH00143.1"/>
    </source>
</evidence>
<dbReference type="InterPro" id="IPR011042">
    <property type="entry name" value="6-blade_b-propeller_TolB-like"/>
</dbReference>
<keyword evidence="2" id="KW-1185">Reference proteome</keyword>
<dbReference type="EMBL" id="BONX01000050">
    <property type="protein sequence ID" value="GIH00143.1"/>
    <property type="molecule type" value="Genomic_DNA"/>
</dbReference>